<dbReference type="RefSeq" id="WP_033523779.1">
    <property type="nucleotide sequence ID" value="NZ_CAMJII010000013.1"/>
</dbReference>
<gene>
    <name evidence="1" type="ORF">BMERY_0882</name>
</gene>
<dbReference type="EMBL" id="JGZC01000006">
    <property type="protein sequence ID" value="KFI70388.1"/>
    <property type="molecule type" value="Genomic_DNA"/>
</dbReference>
<protein>
    <submittedName>
        <fullName evidence="1">Uncharacterized protein</fullName>
    </submittedName>
</protein>
<evidence type="ECO:0000313" key="1">
    <source>
        <dbReference type="EMBL" id="KFI70388.1"/>
    </source>
</evidence>
<dbReference type="OrthoDB" id="3235888at2"/>
<dbReference type="eggNOG" id="ENOG5031VD2">
    <property type="taxonomic scope" value="Bacteria"/>
</dbReference>
<organism evidence="1 2">
    <name type="scientific">Bifidobacterium merycicum</name>
    <dbReference type="NCBI Taxonomy" id="78345"/>
    <lineage>
        <taxon>Bacteria</taxon>
        <taxon>Bacillati</taxon>
        <taxon>Actinomycetota</taxon>
        <taxon>Actinomycetes</taxon>
        <taxon>Bifidobacteriales</taxon>
        <taxon>Bifidobacteriaceae</taxon>
        <taxon>Bifidobacterium</taxon>
    </lineage>
</organism>
<dbReference type="AlphaFoldDB" id="A0A087BH88"/>
<dbReference type="STRING" id="78345.BMERY_0882"/>
<comment type="caution">
    <text evidence="1">The sequence shown here is derived from an EMBL/GenBank/DDBJ whole genome shotgun (WGS) entry which is preliminary data.</text>
</comment>
<keyword evidence="2" id="KW-1185">Reference proteome</keyword>
<accession>A0A087BH88</accession>
<reference evidence="1 2" key="1">
    <citation type="submission" date="2014-03" db="EMBL/GenBank/DDBJ databases">
        <title>Genomics of Bifidobacteria.</title>
        <authorList>
            <person name="Ventura M."/>
            <person name="Milani C."/>
            <person name="Lugli G.A."/>
        </authorList>
    </citation>
    <scope>NUCLEOTIDE SEQUENCE [LARGE SCALE GENOMIC DNA]</scope>
    <source>
        <strain evidence="1 2">LMG 11341</strain>
    </source>
</reference>
<proteinExistence type="predicted"/>
<name>A0A087BH88_9BIFI</name>
<dbReference type="Proteomes" id="UP000029060">
    <property type="component" value="Unassembled WGS sequence"/>
</dbReference>
<sequence>MILDDAISLVLDEYPGMKAIGAAESPDAWIIGLDFASSTSEHPVPGTPSIAVEKTSGVLHSLVPGTDEFWHYMTGARKVPIPQV</sequence>
<evidence type="ECO:0000313" key="2">
    <source>
        <dbReference type="Proteomes" id="UP000029060"/>
    </source>
</evidence>